<evidence type="ECO:0000313" key="1">
    <source>
        <dbReference type="EMBL" id="RSU07140.1"/>
    </source>
</evidence>
<accession>A0A430AGW1</accession>
<dbReference type="OrthoDB" id="3251881at2"/>
<gene>
    <name evidence="1" type="ORF">CBF30_07750</name>
</gene>
<evidence type="ECO:0000313" key="2">
    <source>
        <dbReference type="Proteomes" id="UP000288669"/>
    </source>
</evidence>
<proteinExistence type="predicted"/>
<dbReference type="RefSeq" id="WP_126824708.1">
    <property type="nucleotide sequence ID" value="NZ_JBHLWU010000002.1"/>
</dbReference>
<reference evidence="1 2" key="1">
    <citation type="submission" date="2017-05" db="EMBL/GenBank/DDBJ databases">
        <title>Vagococcus spp. assemblies.</title>
        <authorList>
            <person name="Gulvik C.A."/>
        </authorList>
    </citation>
    <scope>NUCLEOTIDE SEQUENCE [LARGE SCALE GENOMIC DNA]</scope>
    <source>
        <strain evidence="1 2">DSM 24756</strain>
    </source>
</reference>
<organism evidence="1 2">
    <name type="scientific">Vagococcus entomophilus</name>
    <dbReference type="NCBI Taxonomy" id="1160095"/>
    <lineage>
        <taxon>Bacteria</taxon>
        <taxon>Bacillati</taxon>
        <taxon>Bacillota</taxon>
        <taxon>Bacilli</taxon>
        <taxon>Lactobacillales</taxon>
        <taxon>Enterococcaceae</taxon>
        <taxon>Vagococcus</taxon>
    </lineage>
</organism>
<sequence>MSETLLIAKNRDLYFFPYCTEIDVWSRTELLDAMANPLLSVNQALWSEKLSHYQLIIFLDYGFSPEMAVFVKRYTAAKVVLYFWNYFAADKQLLLAQTQAAKVVDEIFSFDPIEAQQYGLLHNSTFYSLNLKNRTLPIQYDIFFGASNKGRVDQALELEKTFELLGLTTFYHITKGEGKTTSEYVPYDQYLDFVFQSRAILEIMREHQTGLTLRSMEALYFKKKLITTNPVIKDYCFYHPHNIFVLGQDDNAYLPEFMQKPYEPVKKEILDFYDVSAWSQRFAHQDLEAFQRLEYKNFQNVE</sequence>
<dbReference type="EMBL" id="NGJZ01000002">
    <property type="protein sequence ID" value="RSU07140.1"/>
    <property type="molecule type" value="Genomic_DNA"/>
</dbReference>
<dbReference type="AlphaFoldDB" id="A0A430AGW1"/>
<dbReference type="Proteomes" id="UP000288669">
    <property type="component" value="Unassembled WGS sequence"/>
</dbReference>
<comment type="caution">
    <text evidence="1">The sequence shown here is derived from an EMBL/GenBank/DDBJ whole genome shotgun (WGS) entry which is preliminary data.</text>
</comment>
<keyword evidence="2" id="KW-1185">Reference proteome</keyword>
<name>A0A430AGW1_9ENTE</name>
<evidence type="ECO:0008006" key="3">
    <source>
        <dbReference type="Google" id="ProtNLM"/>
    </source>
</evidence>
<protein>
    <recommendedName>
        <fullName evidence="3">Oligosaccharide biosynthesis protein Alg14</fullName>
    </recommendedName>
</protein>